<feature type="transmembrane region" description="Helical" evidence="16">
    <location>
        <begin position="12"/>
        <end position="37"/>
    </location>
</feature>
<feature type="transmembrane region" description="Helical" evidence="16">
    <location>
        <begin position="78"/>
        <end position="103"/>
    </location>
</feature>
<reference evidence="18" key="1">
    <citation type="journal article" date="2007" name="Parasitology">
        <title>A molecular phylogeny of the genus Echinococcus inferred from complete mitochondrial genomes.</title>
        <authorList>
            <person name="Nakao M."/>
            <person name="McManus D.P."/>
            <person name="Schantz P.M."/>
            <person name="Craig P.S."/>
            <person name="Ito A."/>
        </authorList>
    </citation>
    <scope>NUCLEOTIDE SEQUENCE</scope>
</reference>
<keyword evidence="5 16" id="KW-0813">Transport</keyword>
<dbReference type="AlphaFoldDB" id="A4PBC1"/>
<dbReference type="InterPro" id="IPR001750">
    <property type="entry name" value="ND/Mrp_TM"/>
</dbReference>
<evidence type="ECO:0000256" key="10">
    <source>
        <dbReference type="ARBA" id="ARBA00022989"/>
    </source>
</evidence>
<feature type="transmembrane region" description="Helical" evidence="16">
    <location>
        <begin position="282"/>
        <end position="309"/>
    </location>
</feature>
<evidence type="ECO:0000256" key="6">
    <source>
        <dbReference type="ARBA" id="ARBA00022660"/>
    </source>
</evidence>
<dbReference type="GO" id="GO:0048039">
    <property type="term" value="F:ubiquinone binding"/>
    <property type="evidence" value="ECO:0007669"/>
    <property type="project" value="TreeGrafter"/>
</dbReference>
<evidence type="ECO:0000256" key="5">
    <source>
        <dbReference type="ARBA" id="ARBA00022448"/>
    </source>
</evidence>
<keyword evidence="7 16" id="KW-0812">Transmembrane</keyword>
<keyword evidence="9 16" id="KW-0249">Electron transport</keyword>
<dbReference type="GO" id="GO:0015990">
    <property type="term" value="P:electron transport coupled proton transport"/>
    <property type="evidence" value="ECO:0007669"/>
    <property type="project" value="TreeGrafter"/>
</dbReference>
<dbReference type="EC" id="7.1.1.2" evidence="3 16"/>
<dbReference type="PANTHER" id="PTHR43507">
    <property type="entry name" value="NADH-UBIQUINONE OXIDOREDUCTASE CHAIN 4"/>
    <property type="match status" value="1"/>
</dbReference>
<keyword evidence="8" id="KW-1278">Translocase</keyword>
<comment type="catalytic activity">
    <reaction evidence="15 16">
        <text>a ubiquinone + NADH + 5 H(+)(in) = a ubiquinol + NAD(+) + 4 H(+)(out)</text>
        <dbReference type="Rhea" id="RHEA:29091"/>
        <dbReference type="Rhea" id="RHEA-COMP:9565"/>
        <dbReference type="Rhea" id="RHEA-COMP:9566"/>
        <dbReference type="ChEBI" id="CHEBI:15378"/>
        <dbReference type="ChEBI" id="CHEBI:16389"/>
        <dbReference type="ChEBI" id="CHEBI:17976"/>
        <dbReference type="ChEBI" id="CHEBI:57540"/>
        <dbReference type="ChEBI" id="CHEBI:57945"/>
        <dbReference type="EC" id="7.1.1.2"/>
    </reaction>
</comment>
<dbReference type="GO" id="GO:0042773">
    <property type="term" value="P:ATP synthesis coupled electron transport"/>
    <property type="evidence" value="ECO:0007669"/>
    <property type="project" value="InterPro"/>
</dbReference>
<evidence type="ECO:0000256" key="11">
    <source>
        <dbReference type="ARBA" id="ARBA00023027"/>
    </source>
</evidence>
<keyword evidence="6 16" id="KW-0679">Respiratory chain</keyword>
<geneLocation type="mitochondrion" evidence="18"/>
<dbReference type="PRINTS" id="PR01437">
    <property type="entry name" value="NUOXDRDTASE4"/>
</dbReference>
<feature type="transmembrane region" description="Helical" evidence="16">
    <location>
        <begin position="199"/>
        <end position="219"/>
    </location>
</feature>
<gene>
    <name evidence="18" type="primary">nad4</name>
</gene>
<feature type="transmembrane region" description="Helical" evidence="16">
    <location>
        <begin position="321"/>
        <end position="348"/>
    </location>
</feature>
<keyword evidence="12 16" id="KW-0830">Ubiquinone</keyword>
<sequence>MGMFILFSIGWFLIIGIILLLCLLYSVGVGGCLFMCVNVFNELFVFDSISFYLIVLVLLLGLYSQVMFFGLLTVKVRFFLVVSMVFAVICFCINHSVLFWCVYELSMFPLLYLIFSESPYSERFLASWYFSGYLLVTSLPLILILLYLSYVNGSFFFSEWCCVDGNVPFSIFYVLSFVFFTKVPLVPFHTWLPVVHAEAISIVSIFLSGYIMKLGLLGVYRSTFFVFDLSFVSYLFVCCLISVGFLVIACGELDGKRWLAFLSLSHIVVPFFGFFVSDWVSVGYSFFYCLGHGLSAGLVFGLLWCFYDVSNTRNWILLKSGIGGVVSVIIVVLSVLSLCSFPITIQFFCEVYLIGQCFGVLFYLLFWVCYLFFGGLVPLILCGHLLIRSEYYESVSVSYYCYYYYLCFLIFWCFFGIIFL</sequence>
<comment type="function">
    <text evidence="16">Core subunit of the mitochondrial membrane respiratory chain NADH dehydrogenase (Complex I) which catalyzes electron transfer from NADH through the respiratory chain, using ubiquinone as an electron acceptor. Essential for the catalytic activity and assembly of complex I.</text>
</comment>
<evidence type="ECO:0000256" key="16">
    <source>
        <dbReference type="RuleBase" id="RU003297"/>
    </source>
</evidence>
<evidence type="ECO:0000256" key="12">
    <source>
        <dbReference type="ARBA" id="ARBA00023075"/>
    </source>
</evidence>
<protein>
    <recommendedName>
        <fullName evidence="4 16">NADH-ubiquinone oxidoreductase chain 4</fullName>
        <ecNumber evidence="3 16">7.1.1.2</ecNumber>
    </recommendedName>
</protein>
<feature type="transmembrane region" description="Helical" evidence="16">
    <location>
        <begin position="49"/>
        <end position="72"/>
    </location>
</feature>
<organism evidence="18">
    <name type="scientific">Echinococcus oligarthrus</name>
    <dbReference type="NCBI Taxonomy" id="6212"/>
    <lineage>
        <taxon>Eukaryota</taxon>
        <taxon>Metazoa</taxon>
        <taxon>Spiralia</taxon>
        <taxon>Lophotrochozoa</taxon>
        <taxon>Platyhelminthes</taxon>
        <taxon>Cestoda</taxon>
        <taxon>Eucestoda</taxon>
        <taxon>Cyclophyllidea</taxon>
        <taxon>Taeniidae</taxon>
        <taxon>Echinococcus</taxon>
    </lineage>
</organism>
<keyword evidence="10 16" id="KW-1133">Transmembrane helix</keyword>
<evidence type="ECO:0000256" key="14">
    <source>
        <dbReference type="ARBA" id="ARBA00023136"/>
    </source>
</evidence>
<evidence type="ECO:0000256" key="3">
    <source>
        <dbReference type="ARBA" id="ARBA00012944"/>
    </source>
</evidence>
<evidence type="ECO:0000256" key="15">
    <source>
        <dbReference type="ARBA" id="ARBA00049551"/>
    </source>
</evidence>
<dbReference type="InterPro" id="IPR003918">
    <property type="entry name" value="NADH_UbQ_OxRdtase"/>
</dbReference>
<feature type="transmembrane region" description="Helical" evidence="16">
    <location>
        <begin position="124"/>
        <end position="150"/>
    </location>
</feature>
<evidence type="ECO:0000259" key="17">
    <source>
        <dbReference type="Pfam" id="PF00361"/>
    </source>
</evidence>
<comment type="subcellular location">
    <subcellularLocation>
        <location evidence="1 16">Mitochondrion membrane</location>
        <topology evidence="1 16">Multi-pass membrane protein</topology>
    </subcellularLocation>
</comment>
<evidence type="ECO:0000256" key="1">
    <source>
        <dbReference type="ARBA" id="ARBA00004225"/>
    </source>
</evidence>
<evidence type="ECO:0000256" key="4">
    <source>
        <dbReference type="ARBA" id="ARBA00021006"/>
    </source>
</evidence>
<feature type="domain" description="NADH:quinone oxidoreductase/Mrp antiporter transmembrane" evidence="17">
    <location>
        <begin position="97"/>
        <end position="367"/>
    </location>
</feature>
<feature type="transmembrane region" description="Helical" evidence="16">
    <location>
        <begin position="231"/>
        <end position="251"/>
    </location>
</feature>
<evidence type="ECO:0000256" key="7">
    <source>
        <dbReference type="ARBA" id="ARBA00022692"/>
    </source>
</evidence>
<accession>A4PBC1</accession>
<proteinExistence type="inferred from homology"/>
<evidence type="ECO:0000256" key="9">
    <source>
        <dbReference type="ARBA" id="ARBA00022982"/>
    </source>
</evidence>
<keyword evidence="14 16" id="KW-0472">Membrane</keyword>
<feature type="transmembrane region" description="Helical" evidence="16">
    <location>
        <begin position="360"/>
        <end position="387"/>
    </location>
</feature>
<comment type="similarity">
    <text evidence="2 16">Belongs to the complex I subunit 4 family.</text>
</comment>
<evidence type="ECO:0000256" key="2">
    <source>
        <dbReference type="ARBA" id="ARBA00009025"/>
    </source>
</evidence>
<feature type="transmembrane region" description="Helical" evidence="16">
    <location>
        <begin position="399"/>
        <end position="419"/>
    </location>
</feature>
<feature type="transmembrane region" description="Helical" evidence="16">
    <location>
        <begin position="258"/>
        <end position="276"/>
    </location>
</feature>
<name>A4PBC1_ECHOL</name>
<keyword evidence="13 16" id="KW-0496">Mitochondrion</keyword>
<dbReference type="GO" id="GO:0003954">
    <property type="term" value="F:NADH dehydrogenase activity"/>
    <property type="evidence" value="ECO:0007669"/>
    <property type="project" value="TreeGrafter"/>
</dbReference>
<dbReference type="GO" id="GO:0008137">
    <property type="term" value="F:NADH dehydrogenase (ubiquinone) activity"/>
    <property type="evidence" value="ECO:0007669"/>
    <property type="project" value="UniProtKB-UniRule"/>
</dbReference>
<dbReference type="EMBL" id="AB208545">
    <property type="protein sequence ID" value="BAF56513.1"/>
    <property type="molecule type" value="Genomic_DNA"/>
</dbReference>
<dbReference type="GO" id="GO:0031966">
    <property type="term" value="C:mitochondrial membrane"/>
    <property type="evidence" value="ECO:0007669"/>
    <property type="project" value="UniProtKB-SubCell"/>
</dbReference>
<dbReference type="PANTHER" id="PTHR43507:SF20">
    <property type="entry name" value="NADH-UBIQUINONE OXIDOREDUCTASE CHAIN 4"/>
    <property type="match status" value="1"/>
</dbReference>
<evidence type="ECO:0000256" key="8">
    <source>
        <dbReference type="ARBA" id="ARBA00022967"/>
    </source>
</evidence>
<feature type="transmembrane region" description="Helical" evidence="16">
    <location>
        <begin position="170"/>
        <end position="192"/>
    </location>
</feature>
<dbReference type="Pfam" id="PF00361">
    <property type="entry name" value="Proton_antipo_M"/>
    <property type="match status" value="1"/>
</dbReference>
<evidence type="ECO:0000313" key="18">
    <source>
        <dbReference type="EMBL" id="BAF56513.1"/>
    </source>
</evidence>
<evidence type="ECO:0000256" key="13">
    <source>
        <dbReference type="ARBA" id="ARBA00023128"/>
    </source>
</evidence>
<keyword evidence="11 16" id="KW-0520">NAD</keyword>